<keyword evidence="5" id="KW-1185">Reference proteome</keyword>
<reference evidence="4 5" key="1">
    <citation type="submission" date="2016-11" db="EMBL/GenBank/DDBJ databases">
        <authorList>
            <person name="Jaros S."/>
            <person name="Januszkiewicz K."/>
            <person name="Wedrychowicz H."/>
        </authorList>
    </citation>
    <scope>NUCLEOTIDE SEQUENCE [LARGE SCALE GENOMIC DNA]</scope>
    <source>
        <strain evidence="4 5">DSM 21758</strain>
    </source>
</reference>
<keyword evidence="2" id="KW-0804">Transcription</keyword>
<dbReference type="InterPro" id="IPR036271">
    <property type="entry name" value="Tet_transcr_reg_TetR-rel_C_sf"/>
</dbReference>
<evidence type="ECO:0000256" key="1">
    <source>
        <dbReference type="ARBA" id="ARBA00023015"/>
    </source>
</evidence>
<sequence>MKFMVENPEYLKFMFLSDDKSSINIEEDKIGENNNTAFNVFKESADEYLKEINMNEDLFVEKILIMWSLVHGISVLIAKKSISHDENYLNMVEKMIYDTLKGMEVTRL</sequence>
<dbReference type="SUPFAM" id="SSF48498">
    <property type="entry name" value="Tetracyclin repressor-like, C-terminal domain"/>
    <property type="match status" value="1"/>
</dbReference>
<gene>
    <name evidence="4" type="ORF">SAMN02745163_00445</name>
</gene>
<accession>A0A1M6CE70</accession>
<dbReference type="Gene3D" id="1.10.357.10">
    <property type="entry name" value="Tetracycline Repressor, domain 2"/>
    <property type="match status" value="1"/>
</dbReference>
<dbReference type="EMBL" id="FQZB01000004">
    <property type="protein sequence ID" value="SHI59329.1"/>
    <property type="molecule type" value="Genomic_DNA"/>
</dbReference>
<feature type="domain" description="HTH-type transcriptional regulator MT1864/Rv1816-like C-terminal" evidence="3">
    <location>
        <begin position="2"/>
        <end position="96"/>
    </location>
</feature>
<dbReference type="InterPro" id="IPR025996">
    <property type="entry name" value="MT1864/Rv1816-like_C"/>
</dbReference>
<organism evidence="4 5">
    <name type="scientific">Clostridium cavendishii DSM 21758</name>
    <dbReference type="NCBI Taxonomy" id="1121302"/>
    <lineage>
        <taxon>Bacteria</taxon>
        <taxon>Bacillati</taxon>
        <taxon>Bacillota</taxon>
        <taxon>Clostridia</taxon>
        <taxon>Eubacteriales</taxon>
        <taxon>Clostridiaceae</taxon>
        <taxon>Clostridium</taxon>
    </lineage>
</organism>
<keyword evidence="1" id="KW-0805">Transcription regulation</keyword>
<evidence type="ECO:0000313" key="4">
    <source>
        <dbReference type="EMBL" id="SHI59329.1"/>
    </source>
</evidence>
<dbReference type="Proteomes" id="UP000184310">
    <property type="component" value="Unassembled WGS sequence"/>
</dbReference>
<protein>
    <submittedName>
        <fullName evidence="4">WHG domain-containing protein</fullName>
    </submittedName>
</protein>
<evidence type="ECO:0000256" key="2">
    <source>
        <dbReference type="ARBA" id="ARBA00023163"/>
    </source>
</evidence>
<proteinExistence type="predicted"/>
<name>A0A1M6CE70_9CLOT</name>
<dbReference type="STRING" id="1121302.SAMN02745163_00445"/>
<dbReference type="AlphaFoldDB" id="A0A1M6CE70"/>
<evidence type="ECO:0000313" key="5">
    <source>
        <dbReference type="Proteomes" id="UP000184310"/>
    </source>
</evidence>
<evidence type="ECO:0000259" key="3">
    <source>
        <dbReference type="Pfam" id="PF13305"/>
    </source>
</evidence>
<dbReference type="Pfam" id="PF13305">
    <property type="entry name" value="TetR_C_33"/>
    <property type="match status" value="1"/>
</dbReference>